<dbReference type="Pfam" id="PF11597">
    <property type="entry name" value="Med13_N"/>
    <property type="match status" value="1"/>
</dbReference>
<feature type="region of interest" description="Disordered" evidence="12">
    <location>
        <begin position="528"/>
        <end position="556"/>
    </location>
</feature>
<evidence type="ECO:0000259" key="14">
    <source>
        <dbReference type="Pfam" id="PF11597"/>
    </source>
</evidence>
<evidence type="ECO:0000256" key="12">
    <source>
        <dbReference type="SAM" id="MobiDB-lite"/>
    </source>
</evidence>
<evidence type="ECO:0000259" key="13">
    <source>
        <dbReference type="Pfam" id="PF06333"/>
    </source>
</evidence>
<feature type="region of interest" description="Disordered" evidence="12">
    <location>
        <begin position="114"/>
        <end position="133"/>
    </location>
</feature>
<gene>
    <name evidence="16" type="ORF">HDK90DRAFT_280652</name>
</gene>
<feature type="domain" description="Mediator complex subunit Med13 C-terminal" evidence="13">
    <location>
        <begin position="1667"/>
        <end position="1710"/>
    </location>
</feature>
<evidence type="ECO:0000256" key="8">
    <source>
        <dbReference type="ARBA" id="ARBA00023242"/>
    </source>
</evidence>
<dbReference type="InterPro" id="IPR009401">
    <property type="entry name" value="Med13_C"/>
</dbReference>
<dbReference type="Pfam" id="PF06333">
    <property type="entry name" value="Med13_C"/>
    <property type="match status" value="2"/>
</dbReference>
<sequence length="1721" mass="183625">MDSLKSSNTSVTAIGGYSAISYRTLAAKSGIEGSSARSTQLEELGTIESILRDSKALVFLDADRLLLWLFEPGTSIPAFDHDSLQQEQQGRVPHLQTVSEATLKASELAKFGGRTPGFSAQSGAGSGPNSTGARAANARAFQQNNQPSHTSTNSSESGKHHDPLTIYEALISAVIASISYHLSISQKMIPLNFRTFISSPRLTQDEHNDDFGQGLQNGTKLLILALDVHLSTSGTLVISTSVSDRLVLYQLGPTLKSRDSADDQVGEIIRVAPSGLLAKYVGPEVVGGEGEPGALVHSKKGRAIEQWKVDVERWLLRRGINLSKMEGEVRWARVQFQVPHPSSLRDSRDLPSGGYQECIWPSSLCFAHISSCETDHTHSVGPEGDASSPDDATRWWSNGEKDAFRDPLWQIHDWFLGKSEREKAIDSRRKARVSQEESMHPVSEPVSTYPSSPLYSRGSAYGDLQAISGVYPTPPDGVLAPNTSGPTPMDGVITGQVIGDFQGTQGQANNGQDATALPEAAFSAGITPGEHQESVQGNEAPATGQATRPTNGDDLFDDMDEEMFGANDVTEADFNFFDDPDAADFDDLMDMSGPPVFDDPPKQDVPGDSNLGISPNLQLSGPHTTDQEDYAEGFELVTAAGTAESAKEFHAYEHIDQDAAEHKHTQHVSALQGDDGSKSRVKTPRQPSPPLSPSTINQRLFVSESGGGDHQATEMSDSKASRRKSMFDAVDFGRQVAAADSKYAADGRFNFAPPAKDSKVGVGLASPNKHRGLPSRERTATTMIRTQAQTGVSDLIKSIAAPKRRDDGSTIDTYEGDSDASSDTSSSSAYGEEEQISIAPTRLTAAMSLGQKRWQPSIAGTPLASTPGGVSIDASQQDFALGDLDGVPNEIPPLSLFEPGPYDWSLASLPSPRIKVRGRGPMESRSRRGSFSLTSAASTPASDVGSDTMPVTQPLSVKEIIAVTQIFVDQVVFSGLDMIQSASSRLSRVFDHAFPSSPELVPMQTFQSIAKELFEAASDCDVLKYATIQDVMPEHPASSGKAQPRHIQRRNQSDPHANLFFNISTPHVRLHRGDDLWDVLPPALSFWEPLGLAPASGPKNIVAYSVFPANPDLNDAVSSFLDSISMAYESAKFGSHIRGPALDCSEGEGLIPATLNNIDGDTSKITTPNCIQAMRDACMTLGRVLSRINYKHFIKAEDGAQTDAIVIYLVNPFSNPQHTWQLCSAFWALFQAYGPPMPIASITNSKPDVVLQLVPIKYIASSEAPIILEPAFLTKMAREVYDRCPPKSLGDDPSALSIRTAPSIQLEETLPRSIPFRLTSDPPSNLLQENSYIHVGYSVSFDGTWITAAWTDNAGKHQTTVSYCLVNRSFVEVAREIFQTSLEIMQTRKVTWRMCIARAGVMEKEEVETWQSFLAVPSPLVIGAALISIDPNPVFTITSPLPGITTAQNPTSSSMGVSTPGTPQPGVSPDQHGFTPAATPSESTSAADPSADPEARLVDVTDESWGIILQHRLHNTNSTVEFRPALASGYLVKRGADAETAAMATATAASSSSGYGGSVSDLSDTPRGPIAVAANLIWIGSTAGAHGQQQRQNAAGMGASLAPGDGVAGQSPNSPLASPGGNGNNSGTNSNGGNNSNNSSSTSNAGSGATAAQGVGVPGTNAFANQAARTTYDTVLREFLIMYRNLGLLAKLRGMKGTRGGAVPWHVAAAMRGTEVLEKLS</sequence>
<feature type="region of interest" description="Disordered" evidence="12">
    <location>
        <begin position="660"/>
        <end position="723"/>
    </location>
</feature>
<evidence type="ECO:0000256" key="2">
    <source>
        <dbReference type="ARBA" id="ARBA00009354"/>
    </source>
</evidence>
<feature type="region of interest" description="Disordered" evidence="12">
    <location>
        <begin position="1588"/>
        <end position="1652"/>
    </location>
</feature>
<feature type="domain" description="Mediator complex subunit Med13 N-terminal" evidence="14">
    <location>
        <begin position="1"/>
        <end position="368"/>
    </location>
</feature>
<evidence type="ECO:0000256" key="5">
    <source>
        <dbReference type="ARBA" id="ARBA00023015"/>
    </source>
</evidence>
<accession>A0ABR1YMY6</accession>
<dbReference type="InterPro" id="IPR041285">
    <property type="entry name" value="MID_MedPIWI"/>
</dbReference>
<evidence type="ECO:0000256" key="6">
    <source>
        <dbReference type="ARBA" id="ARBA00023159"/>
    </source>
</evidence>
<keyword evidence="5 11" id="KW-0805">Transcription regulation</keyword>
<keyword evidence="6 11" id="KW-0010">Activator</keyword>
<proteinExistence type="inferred from homology"/>
<dbReference type="Pfam" id="PF18296">
    <property type="entry name" value="MID_MedPIWI"/>
    <property type="match status" value="1"/>
</dbReference>
<dbReference type="PANTHER" id="PTHR48249:SF3">
    <property type="entry name" value="MEDIATOR OF RNA POLYMERASE II TRANSCRIPTION SUBUNIT 13"/>
    <property type="match status" value="1"/>
</dbReference>
<feature type="domain" description="Mediator complex subunit Med13 C-terminal" evidence="13">
    <location>
        <begin position="1301"/>
        <end position="1586"/>
    </location>
</feature>
<feature type="region of interest" description="Disordered" evidence="12">
    <location>
        <begin position="793"/>
        <end position="837"/>
    </location>
</feature>
<feature type="compositionally biased region" description="Polar residues" evidence="12">
    <location>
        <begin position="929"/>
        <end position="941"/>
    </location>
</feature>
<comment type="function">
    <text evidence="9 11">Component of the SRB8-11 complex. The SRB8-11 complex is a regulatory module of the Mediator complex which is itself involved in regulation of basal and activated RNA polymerase II-dependent transcription. The SRB8-11 complex may be involved in the transcriptional repression of a subset of genes regulated by Mediator. It may inhibit the association of the Mediator complex with RNA polymerase II to form the holoenzyme complex.</text>
</comment>
<feature type="region of interest" description="Disordered" evidence="12">
    <location>
        <begin position="585"/>
        <end position="626"/>
    </location>
</feature>
<dbReference type="Proteomes" id="UP001492380">
    <property type="component" value="Unassembled WGS sequence"/>
</dbReference>
<evidence type="ECO:0000259" key="15">
    <source>
        <dbReference type="Pfam" id="PF18296"/>
    </source>
</evidence>
<comment type="similarity">
    <text evidence="2 11">Belongs to the Mediator complex subunit 13 family.</text>
</comment>
<evidence type="ECO:0000256" key="11">
    <source>
        <dbReference type="RuleBase" id="RU364134"/>
    </source>
</evidence>
<feature type="compositionally biased region" description="Polar residues" evidence="12">
    <location>
        <begin position="118"/>
        <end position="132"/>
    </location>
</feature>
<keyword evidence="7 11" id="KW-0804">Transcription</keyword>
<evidence type="ECO:0000256" key="3">
    <source>
        <dbReference type="ARBA" id="ARBA00019618"/>
    </source>
</evidence>
<dbReference type="PANTHER" id="PTHR48249">
    <property type="entry name" value="MEDIATOR OF RNA POLYMERASE II TRANSCRIPTION SUBUNIT 13"/>
    <property type="match status" value="1"/>
</dbReference>
<evidence type="ECO:0000313" key="17">
    <source>
        <dbReference type="Proteomes" id="UP001492380"/>
    </source>
</evidence>
<organism evidence="16 17">
    <name type="scientific">Phyllosticta capitalensis</name>
    <dbReference type="NCBI Taxonomy" id="121624"/>
    <lineage>
        <taxon>Eukaryota</taxon>
        <taxon>Fungi</taxon>
        <taxon>Dikarya</taxon>
        <taxon>Ascomycota</taxon>
        <taxon>Pezizomycotina</taxon>
        <taxon>Dothideomycetes</taxon>
        <taxon>Dothideomycetes incertae sedis</taxon>
        <taxon>Botryosphaeriales</taxon>
        <taxon>Phyllostictaceae</taxon>
        <taxon>Phyllosticta</taxon>
    </lineage>
</organism>
<feature type="region of interest" description="Disordered" evidence="12">
    <location>
        <begin position="915"/>
        <end position="947"/>
    </location>
</feature>
<dbReference type="InterPro" id="IPR051139">
    <property type="entry name" value="Mediator_complx_sub13"/>
</dbReference>
<comment type="subunit">
    <text evidence="11">Component of the SRB8-11 complex, which itself associates with the Mediator complex.</text>
</comment>
<evidence type="ECO:0000256" key="4">
    <source>
        <dbReference type="ARBA" id="ARBA00022491"/>
    </source>
</evidence>
<feature type="compositionally biased region" description="Polar residues" evidence="12">
    <location>
        <begin position="1445"/>
        <end position="1461"/>
    </location>
</feature>
<comment type="caution">
    <text evidence="16">The sequence shown here is derived from an EMBL/GenBank/DDBJ whole genome shotgun (WGS) entry which is preliminary data.</text>
</comment>
<evidence type="ECO:0000256" key="7">
    <source>
        <dbReference type="ARBA" id="ARBA00023163"/>
    </source>
</evidence>
<dbReference type="EMBL" id="JBBWRZ010000006">
    <property type="protein sequence ID" value="KAK8233866.1"/>
    <property type="molecule type" value="Genomic_DNA"/>
</dbReference>
<reference evidence="16 17" key="1">
    <citation type="submission" date="2024-04" db="EMBL/GenBank/DDBJ databases">
        <title>Phyllosticta paracitricarpa is synonymous to the EU quarantine fungus P. citricarpa based on phylogenomic analyses.</title>
        <authorList>
            <consortium name="Lawrence Berkeley National Laboratory"/>
            <person name="Van Ingen-Buijs V.A."/>
            <person name="Van Westerhoven A.C."/>
            <person name="Haridas S."/>
            <person name="Skiadas P."/>
            <person name="Martin F."/>
            <person name="Groenewald J.Z."/>
            <person name="Crous P.W."/>
            <person name="Seidl M.F."/>
        </authorList>
    </citation>
    <scope>NUCLEOTIDE SEQUENCE [LARGE SCALE GENOMIC DNA]</scope>
    <source>
        <strain evidence="16 17">CBS 123374</strain>
    </source>
</reference>
<evidence type="ECO:0000313" key="16">
    <source>
        <dbReference type="EMBL" id="KAK8233866.1"/>
    </source>
</evidence>
<keyword evidence="17" id="KW-1185">Reference proteome</keyword>
<evidence type="ECO:0000256" key="9">
    <source>
        <dbReference type="ARBA" id="ARBA00025661"/>
    </source>
</evidence>
<evidence type="ECO:0000256" key="1">
    <source>
        <dbReference type="ARBA" id="ARBA00004123"/>
    </source>
</evidence>
<name>A0ABR1YMY6_9PEZI</name>
<feature type="domain" description="MID" evidence="15">
    <location>
        <begin position="1099"/>
        <end position="1286"/>
    </location>
</feature>
<feature type="compositionally biased region" description="Low complexity" evidence="12">
    <location>
        <begin position="1476"/>
        <end position="1492"/>
    </location>
</feature>
<keyword evidence="8 11" id="KW-0539">Nucleus</keyword>
<comment type="subcellular location">
    <subcellularLocation>
        <location evidence="1 11">Nucleus</location>
    </subcellularLocation>
</comment>
<feature type="compositionally biased region" description="Polar residues" evidence="12">
    <location>
        <begin position="611"/>
        <end position="624"/>
    </location>
</feature>
<feature type="region of interest" description="Disordered" evidence="12">
    <location>
        <begin position="1445"/>
        <end position="1493"/>
    </location>
</feature>
<feature type="compositionally biased region" description="Basic and acidic residues" evidence="12">
    <location>
        <begin position="429"/>
        <end position="439"/>
    </location>
</feature>
<dbReference type="InterPro" id="IPR021643">
    <property type="entry name" value="Mediator_Med13_N"/>
</dbReference>
<evidence type="ECO:0000256" key="10">
    <source>
        <dbReference type="ARBA" id="ARBA00032008"/>
    </source>
</evidence>
<protein>
    <recommendedName>
        <fullName evidence="3 11">Mediator of RNA polymerase II transcription subunit 13</fullName>
    </recommendedName>
    <alternativeName>
        <fullName evidence="10 11">Mediator complex subunit 13</fullName>
    </alternativeName>
</protein>
<feature type="region of interest" description="Disordered" evidence="12">
    <location>
        <begin position="429"/>
        <end position="451"/>
    </location>
</feature>
<feature type="compositionally biased region" description="Low complexity" evidence="12">
    <location>
        <begin position="1611"/>
        <end position="1652"/>
    </location>
</feature>
<keyword evidence="4 11" id="KW-0678">Repressor</keyword>